<gene>
    <name evidence="1" type="ORF">LshimejAT787_0506030</name>
</gene>
<reference evidence="1" key="1">
    <citation type="submission" date="2022-07" db="EMBL/GenBank/DDBJ databases">
        <title>The genome of Lyophyllum shimeji provides insight into the initial evolution of ectomycorrhizal fungal genome.</title>
        <authorList>
            <person name="Kobayashi Y."/>
            <person name="Shibata T."/>
            <person name="Hirakawa H."/>
            <person name="Shigenobu S."/>
            <person name="Nishiyama T."/>
            <person name="Yamada A."/>
            <person name="Hasebe M."/>
            <person name="Kawaguchi M."/>
        </authorList>
    </citation>
    <scope>NUCLEOTIDE SEQUENCE</scope>
    <source>
        <strain evidence="1">AT787</strain>
    </source>
</reference>
<evidence type="ECO:0000313" key="2">
    <source>
        <dbReference type="Proteomes" id="UP001063166"/>
    </source>
</evidence>
<dbReference type="OrthoDB" id="2977830at2759"/>
<comment type="caution">
    <text evidence="1">The sequence shown here is derived from an EMBL/GenBank/DDBJ whole genome shotgun (WGS) entry which is preliminary data.</text>
</comment>
<accession>A0A9P3UMJ9</accession>
<organism evidence="1 2">
    <name type="scientific">Lyophyllum shimeji</name>
    <name type="common">Hon-shimeji</name>
    <name type="synonym">Tricholoma shimeji</name>
    <dbReference type="NCBI Taxonomy" id="47721"/>
    <lineage>
        <taxon>Eukaryota</taxon>
        <taxon>Fungi</taxon>
        <taxon>Dikarya</taxon>
        <taxon>Basidiomycota</taxon>
        <taxon>Agaricomycotina</taxon>
        <taxon>Agaricomycetes</taxon>
        <taxon>Agaricomycetidae</taxon>
        <taxon>Agaricales</taxon>
        <taxon>Tricholomatineae</taxon>
        <taxon>Lyophyllaceae</taxon>
        <taxon>Lyophyllum</taxon>
    </lineage>
</organism>
<dbReference type="AlphaFoldDB" id="A0A9P3UMJ9"/>
<sequence length="182" mass="20054">MRVPQGFDRGLHHDSDLRLSSHFLDTNGVSLRMSGLQSGVYQLYWSIAGINELQPLGIDTVDGQPPQVVMFPVGHSAPLWTVTKVGTDKFTLSVGGAFVAPSSIWIVPSSTPYQWKLQNRYTAPAPGGETENFVVWTNDGSYGWDYLVLGGRRDIIPRRPPGELLLVLDSGSAGPWWFKRVA</sequence>
<dbReference type="Proteomes" id="UP001063166">
    <property type="component" value="Unassembled WGS sequence"/>
</dbReference>
<keyword evidence="2" id="KW-1185">Reference proteome</keyword>
<evidence type="ECO:0000313" key="1">
    <source>
        <dbReference type="EMBL" id="GLB38738.1"/>
    </source>
</evidence>
<proteinExistence type="predicted"/>
<name>A0A9P3UMJ9_LYOSH</name>
<dbReference type="EMBL" id="BRPK01000005">
    <property type="protein sequence ID" value="GLB38738.1"/>
    <property type="molecule type" value="Genomic_DNA"/>
</dbReference>
<protein>
    <submittedName>
        <fullName evidence="1">Uncharacterized protein</fullName>
    </submittedName>
</protein>